<feature type="region of interest" description="Disordered" evidence="1">
    <location>
        <begin position="56"/>
        <end position="100"/>
    </location>
</feature>
<evidence type="ECO:0000256" key="1">
    <source>
        <dbReference type="SAM" id="MobiDB-lite"/>
    </source>
</evidence>
<keyword evidence="4" id="KW-1185">Reference proteome</keyword>
<keyword evidence="2" id="KW-1133">Transmembrane helix</keyword>
<protein>
    <submittedName>
        <fullName evidence="3">Uncharacterized protein</fullName>
    </submittedName>
</protein>
<dbReference type="EMBL" id="BRXZ01004546">
    <property type="protein sequence ID" value="GMH50926.1"/>
    <property type="molecule type" value="Genomic_DNA"/>
</dbReference>
<dbReference type="Proteomes" id="UP001165082">
    <property type="component" value="Unassembled WGS sequence"/>
</dbReference>
<organism evidence="3 4">
    <name type="scientific">Triparma retinervis</name>
    <dbReference type="NCBI Taxonomy" id="2557542"/>
    <lineage>
        <taxon>Eukaryota</taxon>
        <taxon>Sar</taxon>
        <taxon>Stramenopiles</taxon>
        <taxon>Ochrophyta</taxon>
        <taxon>Bolidophyceae</taxon>
        <taxon>Parmales</taxon>
        <taxon>Triparmaceae</taxon>
        <taxon>Triparma</taxon>
    </lineage>
</organism>
<comment type="caution">
    <text evidence="3">The sequence shown here is derived from an EMBL/GenBank/DDBJ whole genome shotgun (WGS) entry which is preliminary data.</text>
</comment>
<evidence type="ECO:0000313" key="4">
    <source>
        <dbReference type="Proteomes" id="UP001165082"/>
    </source>
</evidence>
<evidence type="ECO:0000313" key="3">
    <source>
        <dbReference type="EMBL" id="GMH50926.1"/>
    </source>
</evidence>
<name>A0A9W6ZET5_9STRA</name>
<reference evidence="3" key="1">
    <citation type="submission" date="2022-07" db="EMBL/GenBank/DDBJ databases">
        <title>Genome analysis of Parmales, a sister group of diatoms, reveals the evolutionary specialization of diatoms from phago-mixotrophs to photoautotrophs.</title>
        <authorList>
            <person name="Ban H."/>
            <person name="Sato S."/>
            <person name="Yoshikawa S."/>
            <person name="Kazumasa Y."/>
            <person name="Nakamura Y."/>
            <person name="Ichinomiya M."/>
            <person name="Saitoh K."/>
            <person name="Sato N."/>
            <person name="Blanc-Mathieu R."/>
            <person name="Endo H."/>
            <person name="Kuwata A."/>
            <person name="Ogata H."/>
        </authorList>
    </citation>
    <scope>NUCLEOTIDE SEQUENCE</scope>
</reference>
<proteinExistence type="predicted"/>
<accession>A0A9W6ZET5</accession>
<gene>
    <name evidence="3" type="ORF">TrRE_jg3944</name>
</gene>
<keyword evidence="2" id="KW-0812">Transmembrane</keyword>
<feature type="non-terminal residue" evidence="3">
    <location>
        <position position="136"/>
    </location>
</feature>
<keyword evidence="2" id="KW-0472">Membrane</keyword>
<feature type="transmembrane region" description="Helical" evidence="2">
    <location>
        <begin position="106"/>
        <end position="128"/>
    </location>
</feature>
<feature type="region of interest" description="Disordered" evidence="1">
    <location>
        <begin position="12"/>
        <end position="34"/>
    </location>
</feature>
<dbReference type="AlphaFoldDB" id="A0A9W6ZET5"/>
<evidence type="ECO:0000256" key="2">
    <source>
        <dbReference type="SAM" id="Phobius"/>
    </source>
</evidence>
<sequence>MKVVQLVRLKERSEDDGMSTGLNPLGSIPSPTVGPKGHNVDAGLFAGLFKSVAGGSCDDTRDGTTTPCDKGALHDMNTKAMTEGEGEGELPRPGGRTEKVRGEAKAWMSAATMAICILMAIRTAGSWLGQGHAARE</sequence>